<protein>
    <recommendedName>
        <fullName evidence="2">Antitoxin</fullName>
    </recommendedName>
</protein>
<dbReference type="Gene3D" id="1.10.1220.170">
    <property type="match status" value="1"/>
</dbReference>
<dbReference type="Pfam" id="PF02604">
    <property type="entry name" value="PhdYeFM_antitox"/>
    <property type="match status" value="1"/>
</dbReference>
<dbReference type="Proteomes" id="UP000010480">
    <property type="component" value="Chromosome"/>
</dbReference>
<dbReference type="InterPro" id="IPR051405">
    <property type="entry name" value="phD/YefM_antitoxin"/>
</dbReference>
<dbReference type="InterPro" id="IPR006442">
    <property type="entry name" value="Antitoxin_Phd/YefM"/>
</dbReference>
<sequence>MLTKQTNYTNLRQNLASILDEIIEDRGIVIVNRTGKEDVAMLSAQELSSMMETLYLLKSPANARKLLAAMERANELECVKIESQSVSELCEELKIEQ</sequence>
<dbReference type="NCBIfam" id="TIGR01552">
    <property type="entry name" value="phd_fam"/>
    <property type="match status" value="1"/>
</dbReference>
<reference evidence="4" key="1">
    <citation type="journal article" date="2013" name="Proc. Natl. Acad. Sci. U.S.A.">
        <title>Improving the coverage of the cyanobacterial phylum using diversity-driven genome sequencing.</title>
        <authorList>
            <person name="Shih P.M."/>
            <person name="Wu D."/>
            <person name="Latifi A."/>
            <person name="Axen S.D."/>
            <person name="Fewer D.P."/>
            <person name="Talla E."/>
            <person name="Calteau A."/>
            <person name="Cai F."/>
            <person name="Tandeau de Marsac N."/>
            <person name="Rippka R."/>
            <person name="Herdman M."/>
            <person name="Sivonen K."/>
            <person name="Coursin T."/>
            <person name="Laurent T."/>
            <person name="Goodwin L."/>
            <person name="Nolan M."/>
            <person name="Davenport K.W."/>
            <person name="Han C.S."/>
            <person name="Rubin E.M."/>
            <person name="Eisen J.A."/>
            <person name="Woyke T."/>
            <person name="Gugger M."/>
            <person name="Kerfeld C.A."/>
        </authorList>
    </citation>
    <scope>NUCLEOTIDE SEQUENCE [LARGE SCALE GENOMIC DNA]</scope>
    <source>
        <strain evidence="4">PCC 10605</strain>
    </source>
</reference>
<dbReference type="AlphaFoldDB" id="K9Z4G5"/>
<comment type="function">
    <text evidence="2">Antitoxin component of a type II toxin-antitoxin (TA) system.</text>
</comment>
<dbReference type="SUPFAM" id="SSF143120">
    <property type="entry name" value="YefM-like"/>
    <property type="match status" value="1"/>
</dbReference>
<evidence type="ECO:0000256" key="2">
    <source>
        <dbReference type="RuleBase" id="RU362080"/>
    </source>
</evidence>
<evidence type="ECO:0000313" key="3">
    <source>
        <dbReference type="EMBL" id="AFZ53268.1"/>
    </source>
</evidence>
<gene>
    <name evidence="3" type="ordered locus">Cyan10605_1146</name>
</gene>
<dbReference type="Gene3D" id="3.40.1620.10">
    <property type="entry name" value="YefM-like domain"/>
    <property type="match status" value="1"/>
</dbReference>
<accession>K9Z4G5</accession>
<dbReference type="HOGENOM" id="CLU_155837_3_0_3"/>
<proteinExistence type="inferred from homology"/>
<dbReference type="KEGG" id="can:Cyan10605_1146"/>
<name>K9Z4G5_CYAAP</name>
<dbReference type="EMBL" id="CP003947">
    <property type="protein sequence ID" value="AFZ53268.1"/>
    <property type="molecule type" value="Genomic_DNA"/>
</dbReference>
<dbReference type="InterPro" id="IPR036165">
    <property type="entry name" value="YefM-like_sf"/>
</dbReference>
<organism evidence="3 4">
    <name type="scientific">Cyanobacterium aponinum (strain PCC 10605)</name>
    <dbReference type="NCBI Taxonomy" id="755178"/>
    <lineage>
        <taxon>Bacteria</taxon>
        <taxon>Bacillati</taxon>
        <taxon>Cyanobacteriota</taxon>
        <taxon>Cyanophyceae</taxon>
        <taxon>Oscillatoriophycideae</taxon>
        <taxon>Chroococcales</taxon>
        <taxon>Geminocystaceae</taxon>
        <taxon>Cyanobacterium</taxon>
    </lineage>
</organism>
<keyword evidence="4" id="KW-1185">Reference proteome</keyword>
<dbReference type="RefSeq" id="WP_015218997.1">
    <property type="nucleotide sequence ID" value="NC_019776.1"/>
</dbReference>
<dbReference type="STRING" id="755178.Cyan10605_1146"/>
<comment type="similarity">
    <text evidence="1 2">Belongs to the phD/YefM antitoxin family.</text>
</comment>
<evidence type="ECO:0000256" key="1">
    <source>
        <dbReference type="ARBA" id="ARBA00009981"/>
    </source>
</evidence>
<dbReference type="PANTHER" id="PTHR33713">
    <property type="entry name" value="ANTITOXIN YAFN-RELATED"/>
    <property type="match status" value="1"/>
</dbReference>
<dbReference type="OrthoDB" id="9802003at2"/>
<dbReference type="PANTHER" id="PTHR33713:SF6">
    <property type="entry name" value="ANTITOXIN YEFM"/>
    <property type="match status" value="1"/>
</dbReference>
<dbReference type="eggNOG" id="COG2161">
    <property type="taxonomic scope" value="Bacteria"/>
</dbReference>
<evidence type="ECO:0000313" key="4">
    <source>
        <dbReference type="Proteomes" id="UP000010480"/>
    </source>
</evidence>